<gene>
    <name evidence="1" type="ORF">CSHISOI_00680</name>
</gene>
<dbReference type="Proteomes" id="UP000326340">
    <property type="component" value="Unassembled WGS sequence"/>
</dbReference>
<comment type="caution">
    <text evidence="1">The sequence shown here is derived from an EMBL/GenBank/DDBJ whole genome shotgun (WGS) entry which is preliminary data.</text>
</comment>
<evidence type="ECO:0000313" key="2">
    <source>
        <dbReference type="Proteomes" id="UP000326340"/>
    </source>
</evidence>
<sequence>MANLRLRRSKKALLDAIRARNKGTSTEKRLQQALALNPGKRDAEKGLEQTTRKYMQDKLFHDQQQQEETGHTTCDIWITASFVNYSCLRNRHRSCIDDILIVRAGGDLGAGTELDFSHVLLEETLSYKETQKSLSGWELIYRCELTLWNEVHPAVATCVSEIYQALSERHVVKSKAYSLELTVKGLETLDFNIFAYPSTKASGRPVLEIKERGHVNESLLIVILVMYPDYLKVAP</sequence>
<feature type="non-terminal residue" evidence="1">
    <location>
        <position position="235"/>
    </location>
</feature>
<proteinExistence type="predicted"/>
<keyword evidence="2" id="KW-1185">Reference proteome</keyword>
<dbReference type="OrthoDB" id="438641at2759"/>
<evidence type="ECO:0000313" key="1">
    <source>
        <dbReference type="EMBL" id="TQN74753.1"/>
    </source>
</evidence>
<name>A0A5Q4C5Y0_9PEZI</name>
<dbReference type="AlphaFoldDB" id="A0A5Q4C5Y0"/>
<organism evidence="1 2">
    <name type="scientific">Colletotrichum shisoi</name>
    <dbReference type="NCBI Taxonomy" id="2078593"/>
    <lineage>
        <taxon>Eukaryota</taxon>
        <taxon>Fungi</taxon>
        <taxon>Dikarya</taxon>
        <taxon>Ascomycota</taxon>
        <taxon>Pezizomycotina</taxon>
        <taxon>Sordariomycetes</taxon>
        <taxon>Hypocreomycetidae</taxon>
        <taxon>Glomerellales</taxon>
        <taxon>Glomerellaceae</taxon>
        <taxon>Colletotrichum</taxon>
        <taxon>Colletotrichum destructivum species complex</taxon>
    </lineage>
</organism>
<dbReference type="EMBL" id="PUHP01000022">
    <property type="protein sequence ID" value="TQN74753.1"/>
    <property type="molecule type" value="Genomic_DNA"/>
</dbReference>
<reference evidence="1 2" key="1">
    <citation type="journal article" date="2019" name="Sci. Rep.">
        <title>Colletotrichum shisoi sp. nov., an anthracnose pathogen of Perilla frutescens in Japan: molecular phylogenetic, morphological and genomic evidence.</title>
        <authorList>
            <person name="Gan P."/>
            <person name="Tsushima A."/>
            <person name="Hiroyama R."/>
            <person name="Narusaka M."/>
            <person name="Takano Y."/>
            <person name="Narusaka Y."/>
            <person name="Kawaradani M."/>
            <person name="Damm U."/>
            <person name="Shirasu K."/>
        </authorList>
    </citation>
    <scope>NUCLEOTIDE SEQUENCE [LARGE SCALE GENOMIC DNA]</scope>
    <source>
        <strain evidence="1 2">PG-2018a</strain>
    </source>
</reference>
<accession>A0A5Q4C5Y0</accession>
<dbReference type="InterPro" id="IPR046341">
    <property type="entry name" value="SET_dom_sf"/>
</dbReference>
<protein>
    <submittedName>
        <fullName evidence="1">Uncharacterized protein</fullName>
    </submittedName>
</protein>
<dbReference type="Gene3D" id="2.170.270.10">
    <property type="entry name" value="SET domain"/>
    <property type="match status" value="1"/>
</dbReference>